<feature type="domain" description="N-acetyltransferase" evidence="3">
    <location>
        <begin position="2"/>
        <end position="177"/>
    </location>
</feature>
<proteinExistence type="predicted"/>
<feature type="region of interest" description="Disordered" evidence="2">
    <location>
        <begin position="172"/>
        <end position="194"/>
    </location>
</feature>
<dbReference type="Proteomes" id="UP000255467">
    <property type="component" value="Unassembled WGS sequence"/>
</dbReference>
<accession>A0A379JHJ4</accession>
<dbReference type="STRING" id="1406858.GCA_000710895_01868"/>
<name>A0A379JHJ4_9NOCA</name>
<keyword evidence="5" id="KW-1185">Reference proteome</keyword>
<dbReference type="InterPro" id="IPR000182">
    <property type="entry name" value="GNAT_dom"/>
</dbReference>
<evidence type="ECO:0000313" key="4">
    <source>
        <dbReference type="EMBL" id="SUD47836.1"/>
    </source>
</evidence>
<dbReference type="EMBL" id="UGRY01000003">
    <property type="protein sequence ID" value="SUD47836.1"/>
    <property type="molecule type" value="Genomic_DNA"/>
</dbReference>
<dbReference type="PROSITE" id="PS51186">
    <property type="entry name" value="GNAT"/>
    <property type="match status" value="1"/>
</dbReference>
<dbReference type="GO" id="GO:0016410">
    <property type="term" value="F:N-acyltransferase activity"/>
    <property type="evidence" value="ECO:0007669"/>
    <property type="project" value="TreeGrafter"/>
</dbReference>
<protein>
    <recommendedName>
        <fullName evidence="3">N-acetyltransferase domain-containing protein</fullName>
    </recommendedName>
</protein>
<reference evidence="4 5" key="1">
    <citation type="submission" date="2018-06" db="EMBL/GenBank/DDBJ databases">
        <authorList>
            <consortium name="Pathogen Informatics"/>
            <person name="Doyle S."/>
        </authorList>
    </citation>
    <scope>NUCLEOTIDE SEQUENCE [LARGE SCALE GENOMIC DNA]</scope>
    <source>
        <strain evidence="4 5">NCTC1934</strain>
    </source>
</reference>
<evidence type="ECO:0000256" key="2">
    <source>
        <dbReference type="SAM" id="MobiDB-lite"/>
    </source>
</evidence>
<dbReference type="AlphaFoldDB" id="A0A379JHJ4"/>
<evidence type="ECO:0000313" key="5">
    <source>
        <dbReference type="Proteomes" id="UP000255467"/>
    </source>
</evidence>
<dbReference type="GO" id="GO:0046677">
    <property type="term" value="P:response to antibiotic"/>
    <property type="evidence" value="ECO:0007669"/>
    <property type="project" value="UniProtKB-KW"/>
</dbReference>
<dbReference type="PANTHER" id="PTHR31438:SF1">
    <property type="entry name" value="LYSINE N-ACYLTRANSFERASE C17G9.06C-RELATED"/>
    <property type="match status" value="1"/>
</dbReference>
<dbReference type="SUPFAM" id="SSF55729">
    <property type="entry name" value="Acyl-CoA N-acyltransferases (Nat)"/>
    <property type="match status" value="1"/>
</dbReference>
<dbReference type="OrthoDB" id="9814648at2"/>
<dbReference type="Pfam" id="PF13523">
    <property type="entry name" value="Acetyltransf_8"/>
    <property type="match status" value="1"/>
</dbReference>
<dbReference type="Gene3D" id="3.40.630.30">
    <property type="match status" value="1"/>
</dbReference>
<keyword evidence="1" id="KW-0046">Antibiotic resistance</keyword>
<evidence type="ECO:0000256" key="1">
    <source>
        <dbReference type="ARBA" id="ARBA00023251"/>
    </source>
</evidence>
<organism evidence="4 5">
    <name type="scientific">Nocardia otitidiscaviarum</name>
    <dbReference type="NCBI Taxonomy" id="1823"/>
    <lineage>
        <taxon>Bacteria</taxon>
        <taxon>Bacillati</taxon>
        <taxon>Actinomycetota</taxon>
        <taxon>Actinomycetes</taxon>
        <taxon>Mycobacteriales</taxon>
        <taxon>Nocardiaceae</taxon>
        <taxon>Nocardia</taxon>
    </lineage>
</organism>
<evidence type="ECO:0000259" key="3">
    <source>
        <dbReference type="PROSITE" id="PS51186"/>
    </source>
</evidence>
<dbReference type="InterPro" id="IPR016181">
    <property type="entry name" value="Acyl_CoA_acyltransferase"/>
</dbReference>
<dbReference type="RefSeq" id="WP_051038257.1">
    <property type="nucleotide sequence ID" value="NZ_UGRY01000003.1"/>
</dbReference>
<sequence length="194" mass="21924">MITWRRLREQDFPLLAHWLEQPHVARWWHHETSPEAVARDFGPATRGEEPSEDLLVFLDRRPVGLVQRCALADYPDYRDELAAATEVPTNTLTIDYLIGDLDRTGHGLGSRMIAAVVEATWTDHPTATTILVPVVAANRASWRALEKAGLHRVAEADLEPDNPVDGRTHYLYRADRTRTTAHAGRDDSPRHAVR</sequence>
<gene>
    <name evidence="4" type="ORF">NCTC1934_05160</name>
</gene>
<dbReference type="PANTHER" id="PTHR31438">
    <property type="entry name" value="LYSINE N-ACYLTRANSFERASE C17G9.06C-RELATED"/>
    <property type="match status" value="1"/>
</dbReference>